<comment type="caution">
    <text evidence="1">The sequence shown here is derived from an EMBL/GenBank/DDBJ whole genome shotgun (WGS) entry which is preliminary data.</text>
</comment>
<evidence type="ECO:0000313" key="1">
    <source>
        <dbReference type="EMBL" id="GAH97608.1"/>
    </source>
</evidence>
<reference evidence="1" key="1">
    <citation type="journal article" date="2014" name="Front. Microbiol.">
        <title>High frequency of phylogenetically diverse reductive dehalogenase-homologous genes in deep subseafloor sedimentary metagenomes.</title>
        <authorList>
            <person name="Kawai M."/>
            <person name="Futagami T."/>
            <person name="Toyoda A."/>
            <person name="Takaki Y."/>
            <person name="Nishi S."/>
            <person name="Hori S."/>
            <person name="Arai W."/>
            <person name="Tsubouchi T."/>
            <person name="Morono Y."/>
            <person name="Uchiyama I."/>
            <person name="Ito T."/>
            <person name="Fujiyama A."/>
            <person name="Inagaki F."/>
            <person name="Takami H."/>
        </authorList>
    </citation>
    <scope>NUCLEOTIDE SEQUENCE</scope>
    <source>
        <strain evidence="1">Expedition CK06-06</strain>
    </source>
</reference>
<dbReference type="EMBL" id="BARU01045899">
    <property type="protein sequence ID" value="GAH97608.1"/>
    <property type="molecule type" value="Genomic_DNA"/>
</dbReference>
<proteinExistence type="predicted"/>
<organism evidence="1">
    <name type="scientific">marine sediment metagenome</name>
    <dbReference type="NCBI Taxonomy" id="412755"/>
    <lineage>
        <taxon>unclassified sequences</taxon>
        <taxon>metagenomes</taxon>
        <taxon>ecological metagenomes</taxon>
    </lineage>
</organism>
<gene>
    <name evidence="1" type="ORF">S03H2_69461</name>
</gene>
<name>X1LU13_9ZZZZ</name>
<protein>
    <submittedName>
        <fullName evidence="1">Uncharacterized protein</fullName>
    </submittedName>
</protein>
<feature type="non-terminal residue" evidence="1">
    <location>
        <position position="34"/>
    </location>
</feature>
<sequence length="34" mass="4025">MSDQLTLEKIYSRVLNKEIEKKDALKLFESLINN</sequence>
<dbReference type="AlphaFoldDB" id="X1LU13"/>
<accession>X1LU13</accession>